<sequence>MNAAADSVYLGGARYTAGPMHGAGVYGRDRLQRVTVGSLNMMGGLQKVRRGRGRCHVLPSALFLALFRRGLVIKLS</sequence>
<evidence type="ECO:0000313" key="1">
    <source>
        <dbReference type="EMBL" id="KAL1248625.1"/>
    </source>
</evidence>
<name>A0ABR3L8D6_9TELE</name>
<dbReference type="EMBL" id="JAYMGO010000024">
    <property type="protein sequence ID" value="KAL1248625.1"/>
    <property type="molecule type" value="Genomic_DNA"/>
</dbReference>
<comment type="caution">
    <text evidence="1">The sequence shown here is derived from an EMBL/GenBank/DDBJ whole genome shotgun (WGS) entry which is preliminary data.</text>
</comment>
<evidence type="ECO:0000313" key="2">
    <source>
        <dbReference type="Proteomes" id="UP001558613"/>
    </source>
</evidence>
<organism evidence="1 2">
    <name type="scientific">Cirrhinus molitorella</name>
    <name type="common">mud carp</name>
    <dbReference type="NCBI Taxonomy" id="172907"/>
    <lineage>
        <taxon>Eukaryota</taxon>
        <taxon>Metazoa</taxon>
        <taxon>Chordata</taxon>
        <taxon>Craniata</taxon>
        <taxon>Vertebrata</taxon>
        <taxon>Euteleostomi</taxon>
        <taxon>Actinopterygii</taxon>
        <taxon>Neopterygii</taxon>
        <taxon>Teleostei</taxon>
        <taxon>Ostariophysi</taxon>
        <taxon>Cypriniformes</taxon>
        <taxon>Cyprinidae</taxon>
        <taxon>Labeoninae</taxon>
        <taxon>Labeonini</taxon>
        <taxon>Cirrhinus</taxon>
    </lineage>
</organism>
<accession>A0ABR3L8D6</accession>
<reference evidence="1 2" key="1">
    <citation type="submission" date="2023-09" db="EMBL/GenBank/DDBJ databases">
        <authorList>
            <person name="Wang M."/>
        </authorList>
    </citation>
    <scope>NUCLEOTIDE SEQUENCE [LARGE SCALE GENOMIC DNA]</scope>
    <source>
        <strain evidence="1">GT-2023</strain>
        <tissue evidence="1">Liver</tissue>
    </source>
</reference>
<gene>
    <name evidence="1" type="ORF">QQF64_021943</name>
</gene>
<keyword evidence="2" id="KW-1185">Reference proteome</keyword>
<dbReference type="Proteomes" id="UP001558613">
    <property type="component" value="Unassembled WGS sequence"/>
</dbReference>
<proteinExistence type="predicted"/>
<protein>
    <submittedName>
        <fullName evidence="1">Uncharacterized protein</fullName>
    </submittedName>
</protein>